<feature type="transmembrane region" description="Helical" evidence="2">
    <location>
        <begin position="135"/>
        <end position="152"/>
    </location>
</feature>
<feature type="transmembrane region" description="Helical" evidence="2">
    <location>
        <begin position="110"/>
        <end position="129"/>
    </location>
</feature>
<evidence type="ECO:0000313" key="3">
    <source>
        <dbReference type="EMBL" id="RZS66077.1"/>
    </source>
</evidence>
<dbReference type="Pfam" id="PF09819">
    <property type="entry name" value="ABC_cobalt"/>
    <property type="match status" value="1"/>
</dbReference>
<keyword evidence="2" id="KW-0812">Transmembrane</keyword>
<dbReference type="Proteomes" id="UP000293289">
    <property type="component" value="Unassembled WGS sequence"/>
</dbReference>
<keyword evidence="2" id="KW-0472">Membrane</keyword>
<dbReference type="InterPro" id="IPR017195">
    <property type="entry name" value="ABC_thiamin-permease_prd"/>
</dbReference>
<name>A0A4Q7MEX2_9MICO</name>
<feature type="transmembrane region" description="Helical" evidence="2">
    <location>
        <begin position="188"/>
        <end position="211"/>
    </location>
</feature>
<evidence type="ECO:0000313" key="4">
    <source>
        <dbReference type="Proteomes" id="UP000293289"/>
    </source>
</evidence>
<evidence type="ECO:0000256" key="2">
    <source>
        <dbReference type="SAM" id="Phobius"/>
    </source>
</evidence>
<accession>A0A4Q7MEX2</accession>
<dbReference type="PIRSF" id="PIRSF037394">
    <property type="entry name" value="ABC_thiamine-permease_YkoE_prd"/>
    <property type="match status" value="1"/>
</dbReference>
<organism evidence="3 4">
    <name type="scientific">Agromyces ramosus</name>
    <dbReference type="NCBI Taxonomy" id="33879"/>
    <lineage>
        <taxon>Bacteria</taxon>
        <taxon>Bacillati</taxon>
        <taxon>Actinomycetota</taxon>
        <taxon>Actinomycetes</taxon>
        <taxon>Micrococcales</taxon>
        <taxon>Microbacteriaceae</taxon>
        <taxon>Agromyces</taxon>
    </lineage>
</organism>
<proteinExistence type="predicted"/>
<reference evidence="3 4" key="1">
    <citation type="submission" date="2019-02" db="EMBL/GenBank/DDBJ databases">
        <title>Genomic Encyclopedia of Type Strains, Phase IV (KMG-IV): sequencing the most valuable type-strain genomes for metagenomic binning, comparative biology and taxonomic classification.</title>
        <authorList>
            <person name="Goeker M."/>
        </authorList>
    </citation>
    <scope>NUCLEOTIDE SEQUENCE [LARGE SCALE GENOMIC DNA]</scope>
    <source>
        <strain evidence="3 4">DSM 43045</strain>
    </source>
</reference>
<feature type="transmembrane region" description="Helical" evidence="2">
    <location>
        <begin position="86"/>
        <end position="103"/>
    </location>
</feature>
<dbReference type="AlphaFoldDB" id="A0A4Q7MEX2"/>
<comment type="caution">
    <text evidence="3">The sequence shown here is derived from an EMBL/GenBank/DDBJ whole genome shotgun (WGS) entry which is preliminary data.</text>
</comment>
<sequence length="232" mass="23868">MPAQGGQRISFPVPLSSKRKGTTVHATTTSSDSTVRPDARRLRWRVVDIVVASVIGVAVGVVFWAWGVVWGPISAPIEAVLPGLQAAPAAVWLIAGVLGALVIRKPGAAIYTEIVAATVSALIGSQWGGLLTIEAGLVQGLGAELVFAIFLYRNWRLPVALLAGAGAGLAMAINDLVLWYAGAAPAFAIIYTVSAVVGGAVIAGGLSWLAVRGLARAGALDRFAAGRELRTV</sequence>
<gene>
    <name evidence="3" type="ORF">EV187_1788</name>
</gene>
<feature type="region of interest" description="Disordered" evidence="1">
    <location>
        <begin position="1"/>
        <end position="32"/>
    </location>
</feature>
<feature type="transmembrane region" description="Helical" evidence="2">
    <location>
        <begin position="159"/>
        <end position="182"/>
    </location>
</feature>
<protein>
    <submittedName>
        <fullName evidence="3">Energy-coupling factor transport system substrate-specific component</fullName>
    </submittedName>
</protein>
<keyword evidence="2" id="KW-1133">Transmembrane helix</keyword>
<keyword evidence="4" id="KW-1185">Reference proteome</keyword>
<feature type="transmembrane region" description="Helical" evidence="2">
    <location>
        <begin position="46"/>
        <end position="66"/>
    </location>
</feature>
<evidence type="ECO:0000256" key="1">
    <source>
        <dbReference type="SAM" id="MobiDB-lite"/>
    </source>
</evidence>
<dbReference type="EMBL" id="SGWY01000002">
    <property type="protein sequence ID" value="RZS66077.1"/>
    <property type="molecule type" value="Genomic_DNA"/>
</dbReference>